<accession>A0AC34FRB4</accession>
<protein>
    <submittedName>
        <fullName evidence="2">Uncharacterized protein</fullName>
    </submittedName>
</protein>
<proteinExistence type="predicted"/>
<sequence>MVALKYANILWLLPLLFICCSQISSAADADAEEENVYYVCGEEIQEPDCICENEVITCQRQMVYEKNFKSANVAILKPNFVAKNVTFGRSEITALKVNQILPGRESTVEKLVISTRNLTIIENGVFDNFTSLKSLSLIGTNLTNITGAVFTKKLGSTLVELELSFNEFKTLSSIDFTHLTNLKSLNLYGSTFGRNFSISSDVFPQALANLETLNFEKSDFEVLNSSIFVNLVNLKTLFLNGNPLTSMPTAINYLPSLQNLHMDQTMITVLNNTGIKMNENLEKLVMTNTMLVSIQDCAFCSFPNLKYFHLWDNRKLASVDENAFGYAKNGSAPKIESFSLEHCNLQIIPEKLLDWKNVREIGIGGNIFMCNCSLAWLVNNIDELNLVQIYSHPNEGRYAETRYEIRENNLQCYGPMALEKVHFSLISGNLCRNHTHQNDHHQTVPPHHIFCYILCGIIVFAIILAAISYPLYQLYAKLKKGKTANPLSYENSNFDGDSEVVNNTDNRFP</sequence>
<dbReference type="Proteomes" id="UP000887579">
    <property type="component" value="Unplaced"/>
</dbReference>
<reference evidence="2" key="1">
    <citation type="submission" date="2022-11" db="UniProtKB">
        <authorList>
            <consortium name="WormBaseParasite"/>
        </authorList>
    </citation>
    <scope>IDENTIFICATION</scope>
</reference>
<name>A0AC34FRB4_9BILA</name>
<evidence type="ECO:0000313" key="2">
    <source>
        <dbReference type="WBParaSite" id="ES5_v2.g19739.t1"/>
    </source>
</evidence>
<organism evidence="1 2">
    <name type="scientific">Panagrolaimus sp. ES5</name>
    <dbReference type="NCBI Taxonomy" id="591445"/>
    <lineage>
        <taxon>Eukaryota</taxon>
        <taxon>Metazoa</taxon>
        <taxon>Ecdysozoa</taxon>
        <taxon>Nematoda</taxon>
        <taxon>Chromadorea</taxon>
        <taxon>Rhabditida</taxon>
        <taxon>Tylenchina</taxon>
        <taxon>Panagrolaimomorpha</taxon>
        <taxon>Panagrolaimoidea</taxon>
        <taxon>Panagrolaimidae</taxon>
        <taxon>Panagrolaimus</taxon>
    </lineage>
</organism>
<evidence type="ECO:0000313" key="1">
    <source>
        <dbReference type="Proteomes" id="UP000887579"/>
    </source>
</evidence>
<dbReference type="WBParaSite" id="ES5_v2.g19739.t1">
    <property type="protein sequence ID" value="ES5_v2.g19739.t1"/>
    <property type="gene ID" value="ES5_v2.g19739"/>
</dbReference>